<organism evidence="1 2">
    <name type="scientific">Rubroshorea leprosula</name>
    <dbReference type="NCBI Taxonomy" id="152421"/>
    <lineage>
        <taxon>Eukaryota</taxon>
        <taxon>Viridiplantae</taxon>
        <taxon>Streptophyta</taxon>
        <taxon>Embryophyta</taxon>
        <taxon>Tracheophyta</taxon>
        <taxon>Spermatophyta</taxon>
        <taxon>Magnoliopsida</taxon>
        <taxon>eudicotyledons</taxon>
        <taxon>Gunneridae</taxon>
        <taxon>Pentapetalae</taxon>
        <taxon>rosids</taxon>
        <taxon>malvids</taxon>
        <taxon>Malvales</taxon>
        <taxon>Dipterocarpaceae</taxon>
        <taxon>Rubroshorea</taxon>
    </lineage>
</organism>
<protein>
    <submittedName>
        <fullName evidence="1">Uncharacterized protein</fullName>
    </submittedName>
</protein>
<name>A0AAV5MH60_9ROSI</name>
<sequence>MGIALPLPNPSPTNDYKIGTSNLQQFKLLTTPLILSGLESL</sequence>
<evidence type="ECO:0000313" key="1">
    <source>
        <dbReference type="EMBL" id="GKV47917.1"/>
    </source>
</evidence>
<dbReference type="AlphaFoldDB" id="A0AAV5MH60"/>
<dbReference type="EMBL" id="BPVZ01000240">
    <property type="protein sequence ID" value="GKV47917.1"/>
    <property type="molecule type" value="Genomic_DNA"/>
</dbReference>
<evidence type="ECO:0000313" key="2">
    <source>
        <dbReference type="Proteomes" id="UP001054252"/>
    </source>
</evidence>
<proteinExistence type="predicted"/>
<accession>A0AAV5MH60</accession>
<keyword evidence="2" id="KW-1185">Reference proteome</keyword>
<comment type="caution">
    <text evidence="1">The sequence shown here is derived from an EMBL/GenBank/DDBJ whole genome shotgun (WGS) entry which is preliminary data.</text>
</comment>
<gene>
    <name evidence="1" type="ORF">SLEP1_g54767</name>
</gene>
<reference evidence="1 2" key="1">
    <citation type="journal article" date="2021" name="Commun. Biol.">
        <title>The genome of Shorea leprosula (Dipterocarpaceae) highlights the ecological relevance of drought in aseasonal tropical rainforests.</title>
        <authorList>
            <person name="Ng K.K.S."/>
            <person name="Kobayashi M.J."/>
            <person name="Fawcett J.A."/>
            <person name="Hatakeyama M."/>
            <person name="Paape T."/>
            <person name="Ng C.H."/>
            <person name="Ang C.C."/>
            <person name="Tnah L.H."/>
            <person name="Lee C.T."/>
            <person name="Nishiyama T."/>
            <person name="Sese J."/>
            <person name="O'Brien M.J."/>
            <person name="Copetti D."/>
            <person name="Mohd Noor M.I."/>
            <person name="Ong R.C."/>
            <person name="Putra M."/>
            <person name="Sireger I.Z."/>
            <person name="Indrioko S."/>
            <person name="Kosugi Y."/>
            <person name="Izuno A."/>
            <person name="Isagi Y."/>
            <person name="Lee S.L."/>
            <person name="Shimizu K.K."/>
        </authorList>
    </citation>
    <scope>NUCLEOTIDE SEQUENCE [LARGE SCALE GENOMIC DNA]</scope>
    <source>
        <strain evidence="1">214</strain>
    </source>
</reference>
<dbReference type="Proteomes" id="UP001054252">
    <property type="component" value="Unassembled WGS sequence"/>
</dbReference>